<feature type="compositionally biased region" description="Polar residues" evidence="1">
    <location>
        <begin position="1165"/>
        <end position="1174"/>
    </location>
</feature>
<feature type="compositionally biased region" description="Polar residues" evidence="1">
    <location>
        <begin position="296"/>
        <end position="306"/>
    </location>
</feature>
<feature type="region of interest" description="Disordered" evidence="1">
    <location>
        <begin position="863"/>
        <end position="1029"/>
    </location>
</feature>
<comment type="caution">
    <text evidence="2">The sequence shown here is derived from an EMBL/GenBank/DDBJ whole genome shotgun (WGS) entry which is preliminary data.</text>
</comment>
<feature type="compositionally biased region" description="Polar residues" evidence="1">
    <location>
        <begin position="995"/>
        <end position="1017"/>
    </location>
</feature>
<feature type="compositionally biased region" description="Polar residues" evidence="1">
    <location>
        <begin position="450"/>
        <end position="470"/>
    </location>
</feature>
<feature type="region of interest" description="Disordered" evidence="1">
    <location>
        <begin position="293"/>
        <end position="366"/>
    </location>
</feature>
<dbReference type="EMBL" id="NESQ01000116">
    <property type="protein sequence ID" value="PUU78553.1"/>
    <property type="molecule type" value="Genomic_DNA"/>
</dbReference>
<feature type="region of interest" description="Disordered" evidence="1">
    <location>
        <begin position="251"/>
        <end position="271"/>
    </location>
</feature>
<feature type="region of interest" description="Disordered" evidence="1">
    <location>
        <begin position="450"/>
        <end position="483"/>
    </location>
</feature>
<proteinExistence type="predicted"/>
<dbReference type="OrthoDB" id="5407305at2759"/>
<evidence type="ECO:0000313" key="3">
    <source>
        <dbReference type="Proteomes" id="UP000244722"/>
    </source>
</evidence>
<gene>
    <name evidence="2" type="ORF">B9Z19DRAFT_1126594</name>
</gene>
<feature type="compositionally biased region" description="Polar residues" evidence="1">
    <location>
        <begin position="863"/>
        <end position="872"/>
    </location>
</feature>
<evidence type="ECO:0000313" key="2">
    <source>
        <dbReference type="EMBL" id="PUU78553.1"/>
    </source>
</evidence>
<feature type="compositionally biased region" description="Polar residues" evidence="1">
    <location>
        <begin position="942"/>
        <end position="954"/>
    </location>
</feature>
<dbReference type="Proteomes" id="UP000244722">
    <property type="component" value="Unassembled WGS sequence"/>
</dbReference>
<accession>A0A2T6ZSW6</accession>
<feature type="region of interest" description="Disordered" evidence="1">
    <location>
        <begin position="68"/>
        <end position="89"/>
    </location>
</feature>
<reference evidence="2 3" key="1">
    <citation type="submission" date="2017-04" db="EMBL/GenBank/DDBJ databases">
        <title>Draft genome sequence of Tuber borchii Vittad., a whitish edible truffle.</title>
        <authorList>
            <consortium name="DOE Joint Genome Institute"/>
            <person name="Murat C."/>
            <person name="Kuo A."/>
            <person name="Barry K.W."/>
            <person name="Clum A."/>
            <person name="Dockter R.B."/>
            <person name="Fauchery L."/>
            <person name="Iotti M."/>
            <person name="Kohler A."/>
            <person name="Labutti K."/>
            <person name="Lindquist E.A."/>
            <person name="Lipzen A."/>
            <person name="Ohm R.A."/>
            <person name="Wang M."/>
            <person name="Grigoriev I.V."/>
            <person name="Zambonelli A."/>
            <person name="Martin F.M."/>
        </authorList>
    </citation>
    <scope>NUCLEOTIDE SEQUENCE [LARGE SCALE GENOMIC DNA]</scope>
    <source>
        <strain evidence="2 3">Tbo3840</strain>
    </source>
</reference>
<protein>
    <submittedName>
        <fullName evidence="2">Uncharacterized protein</fullName>
    </submittedName>
</protein>
<feature type="region of interest" description="Disordered" evidence="1">
    <location>
        <begin position="630"/>
        <end position="649"/>
    </location>
</feature>
<feature type="compositionally biased region" description="Low complexity" evidence="1">
    <location>
        <begin position="315"/>
        <end position="328"/>
    </location>
</feature>
<feature type="compositionally biased region" description="Low complexity" evidence="1">
    <location>
        <begin position="259"/>
        <end position="271"/>
    </location>
</feature>
<feature type="compositionally biased region" description="Polar residues" evidence="1">
    <location>
        <begin position="823"/>
        <end position="848"/>
    </location>
</feature>
<sequence length="1383" mass="148273">MGCDKGKTPAPYLPTRRNPKINISLVFIFPSLLHHPSIYLTDRAFQTTSALVQTTAYQLSGKYAMSLNDLPHPPDEGGSQNTRKKSRENDTMITVSLTEAEWCDLFIDLGHGLKSRLPHLPRDIRVIKAFAHLRGLCANSAAIDSLNSFQEKYYRQEASAAAQRRKHSQSGFSEAIDTTVEYLRNREASEEYLDVVRITEKLDRSIASLSIEPNTGPEPLIKANGGKPVVSEQTFCHSKSVLLLDEHESDSEEAIKSGPSVSVTTPATTTTNLENSNCLQVENIQMANKMEHRMSEPTSPTTSVTIATDREIPNGSLTSKTLSGSLTLPPANQTDSPVNPTPPAPPSPFTDIANQPFSLSPNESPGALRLESFSPILSTVKENRLAEDRWRDSQVYGGALEEYLAPLPRHSLIGGVGDAKVGATTPLELSAPGTPEVTLSSPLSQTTVFSSPSSICTTSTRSGIPRSTATFGKDKELPLTPPAPITAKKLISKTLKGKETSTFASRVKGAKVETPQPKPGLMKTLRASPGGDGTTSNISKLLAKKSYPILKNEASSKEKAVGPGRFTSLRGTSAIPTPRVIDRSLLAKDENNRKLPVEKMLGNAKPEPGTKPKTVAPLVPTHPCSPDIAPTTKLLPNKPPVSPPAHRRKHAPGYIIDKRGTRASISSSLLSSPKRRFNSVISIYEDTPLLREDSSSTLLSAASNSSENIATMAQAEYEILTTAGFSKGLPKLVEVSKNPMEFGISLRSGDPQCKIRPPGRVFSGNSITTVPECGEEDAPLLSPLKTVNETTDPAGGQNSLYSAGQHLDEANDKSCVLEVEGVGNSNPLPGSTTPQENGEYKPNTSQPLVPSVGVALPNERASTATVNTSYSSPGHGKAPSKAHQRTASVESNKTTKSTSTTTSTSTSRSSATQKATRPRYSRNSTIVPSKIVPTKLPENPKAATQNGNLPSTKNFLRRGSGTKKRSSFTSQMANLNTALTESTDPNPSGLGASGTGSSHDVIQNPKTRNKPKSTNEYAHNRYNPPSGEWLASSGHYKGNTVKDTGDPRAIIEQETSVSTNSQPGNTIPIKCPETRAPRRVSQNHLVESPLRRNDGNQALSRAPPTENFPGKKLTPTKTQALADISTIGSNRNPRTLPSPGRSWFGRRSLVSVPTPGAVSGKENYDPSSSHQGTAPVNKEKVKSRSLGNLAGWLHRSPKMSPDGLFSRGTKKDKDKLSKAASSLIVGPTTATLALQPPSRHEKKAEFSHNDVENLINRLSIQLPSTPDGSSGLNALGGKYYTSGYIPNLDESPSKESNPIAICMDLINSASEEAQSPRRERLLQISSIMVDAVSKSRDAECAAEEAKIAAAKAECAFLETRKSLQAMTELLKKGGKDALCDILF</sequence>
<feature type="region of interest" description="Disordered" evidence="1">
    <location>
        <begin position="820"/>
        <end position="851"/>
    </location>
</feature>
<feature type="compositionally biased region" description="Polar residues" evidence="1">
    <location>
        <begin position="352"/>
        <end position="363"/>
    </location>
</feature>
<organism evidence="2 3">
    <name type="scientific">Tuber borchii</name>
    <name type="common">White truffle</name>
    <dbReference type="NCBI Taxonomy" id="42251"/>
    <lineage>
        <taxon>Eukaryota</taxon>
        <taxon>Fungi</taxon>
        <taxon>Dikarya</taxon>
        <taxon>Ascomycota</taxon>
        <taxon>Pezizomycotina</taxon>
        <taxon>Pezizomycetes</taxon>
        <taxon>Pezizales</taxon>
        <taxon>Tuberaceae</taxon>
        <taxon>Tuber</taxon>
    </lineage>
</organism>
<keyword evidence="3" id="KW-1185">Reference proteome</keyword>
<feature type="region of interest" description="Disordered" evidence="1">
    <location>
        <begin position="1090"/>
        <end position="1113"/>
    </location>
</feature>
<feature type="compositionally biased region" description="Pro residues" evidence="1">
    <location>
        <begin position="339"/>
        <end position="348"/>
    </location>
</feature>
<evidence type="ECO:0000256" key="1">
    <source>
        <dbReference type="SAM" id="MobiDB-lite"/>
    </source>
</evidence>
<feature type="region of interest" description="Disordered" evidence="1">
    <location>
        <begin position="600"/>
        <end position="619"/>
    </location>
</feature>
<name>A0A2T6ZSW6_TUBBO</name>
<feature type="region of interest" description="Disordered" evidence="1">
    <location>
        <begin position="506"/>
        <end position="538"/>
    </location>
</feature>
<dbReference type="STRING" id="42251.A0A2T6ZSW6"/>
<feature type="compositionally biased region" description="Polar residues" evidence="1">
    <location>
        <begin position="967"/>
        <end position="986"/>
    </location>
</feature>
<feature type="region of interest" description="Disordered" evidence="1">
    <location>
        <begin position="1127"/>
        <end position="1212"/>
    </location>
</feature>
<feature type="compositionally biased region" description="Low complexity" evidence="1">
    <location>
        <begin position="894"/>
        <end position="915"/>
    </location>
</feature>